<name>A0ABD5UZX5_9EURY</name>
<comment type="caution">
    <text evidence="1">The sequence shown here is derived from an EMBL/GenBank/DDBJ whole genome shotgun (WGS) entry which is preliminary data.</text>
</comment>
<organism evidence="1 2">
    <name type="scientific">Halalkalicoccus tibetensis</name>
    <dbReference type="NCBI Taxonomy" id="175632"/>
    <lineage>
        <taxon>Archaea</taxon>
        <taxon>Methanobacteriati</taxon>
        <taxon>Methanobacteriota</taxon>
        <taxon>Stenosarchaea group</taxon>
        <taxon>Halobacteria</taxon>
        <taxon>Halobacteriales</taxon>
        <taxon>Halococcaceae</taxon>
        <taxon>Halalkalicoccus</taxon>
    </lineage>
</organism>
<dbReference type="Proteomes" id="UP001596312">
    <property type="component" value="Unassembled WGS sequence"/>
</dbReference>
<evidence type="ECO:0000313" key="1">
    <source>
        <dbReference type="EMBL" id="MFC6904700.1"/>
    </source>
</evidence>
<reference evidence="1 2" key="1">
    <citation type="journal article" date="2019" name="Int. J. Syst. Evol. Microbiol.">
        <title>The Global Catalogue of Microorganisms (GCM) 10K type strain sequencing project: providing services to taxonomists for standard genome sequencing and annotation.</title>
        <authorList>
            <consortium name="The Broad Institute Genomics Platform"/>
            <consortium name="The Broad Institute Genome Sequencing Center for Infectious Disease"/>
            <person name="Wu L."/>
            <person name="Ma J."/>
        </authorList>
    </citation>
    <scope>NUCLEOTIDE SEQUENCE [LARGE SCALE GENOMIC DNA]</scope>
    <source>
        <strain evidence="1 2">CGMCC 1.3240</strain>
    </source>
</reference>
<proteinExistence type="predicted"/>
<keyword evidence="2" id="KW-1185">Reference proteome</keyword>
<dbReference type="AlphaFoldDB" id="A0ABD5UZX5"/>
<evidence type="ECO:0000313" key="2">
    <source>
        <dbReference type="Proteomes" id="UP001596312"/>
    </source>
</evidence>
<dbReference type="EMBL" id="JBHSXQ010000002">
    <property type="protein sequence ID" value="MFC6904700.1"/>
    <property type="molecule type" value="Genomic_DNA"/>
</dbReference>
<dbReference type="RefSeq" id="WP_340603215.1">
    <property type="nucleotide sequence ID" value="NZ_JBBMXV010000002.1"/>
</dbReference>
<sequence length="49" mass="5602">MLERLACRCEGCDRRLNDERRMLSFERGGHVRNAYECPCGAVTITVTRG</sequence>
<protein>
    <submittedName>
        <fullName evidence="1">Uncharacterized protein</fullName>
    </submittedName>
</protein>
<accession>A0ABD5UZX5</accession>
<gene>
    <name evidence="1" type="ORF">ACFQGH_05745</name>
</gene>